<keyword evidence="3" id="KW-1185">Reference proteome</keyword>
<accession>A0A8I2YUR1</accession>
<dbReference type="Proteomes" id="UP000683000">
    <property type="component" value="Unassembled WGS sequence"/>
</dbReference>
<sequence>MPLNLVIKHPHIMIAVVIVVLGVLLFQPLAQGVVLALGFGGLGVRTGMYHVNINA</sequence>
<evidence type="ECO:0000313" key="3">
    <source>
        <dbReference type="Proteomes" id="UP000683000"/>
    </source>
</evidence>
<name>A0A8I2YUR1_9AGAM</name>
<evidence type="ECO:0000256" key="1">
    <source>
        <dbReference type="SAM" id="Phobius"/>
    </source>
</evidence>
<protein>
    <submittedName>
        <fullName evidence="2">Uncharacterized protein</fullName>
    </submittedName>
</protein>
<keyword evidence="1" id="KW-0472">Membrane</keyword>
<proteinExistence type="predicted"/>
<gene>
    <name evidence="2" type="ORF">JVT61DRAFT_10117</name>
</gene>
<dbReference type="EMBL" id="JAGFBS010000004">
    <property type="protein sequence ID" value="KAG6379609.1"/>
    <property type="molecule type" value="Genomic_DNA"/>
</dbReference>
<feature type="transmembrane region" description="Helical" evidence="1">
    <location>
        <begin position="12"/>
        <end position="39"/>
    </location>
</feature>
<keyword evidence="1" id="KW-0812">Transmembrane</keyword>
<comment type="caution">
    <text evidence="2">The sequence shown here is derived from an EMBL/GenBank/DDBJ whole genome shotgun (WGS) entry which is preliminary data.</text>
</comment>
<keyword evidence="1" id="KW-1133">Transmembrane helix</keyword>
<organism evidence="2 3">
    <name type="scientific">Boletus reticuloceps</name>
    <dbReference type="NCBI Taxonomy" id="495285"/>
    <lineage>
        <taxon>Eukaryota</taxon>
        <taxon>Fungi</taxon>
        <taxon>Dikarya</taxon>
        <taxon>Basidiomycota</taxon>
        <taxon>Agaricomycotina</taxon>
        <taxon>Agaricomycetes</taxon>
        <taxon>Agaricomycetidae</taxon>
        <taxon>Boletales</taxon>
        <taxon>Boletineae</taxon>
        <taxon>Boletaceae</taxon>
        <taxon>Boletoideae</taxon>
        <taxon>Boletus</taxon>
    </lineage>
</organism>
<evidence type="ECO:0000313" key="2">
    <source>
        <dbReference type="EMBL" id="KAG6379609.1"/>
    </source>
</evidence>
<dbReference type="AlphaFoldDB" id="A0A8I2YUR1"/>
<reference evidence="2" key="1">
    <citation type="submission" date="2021-03" db="EMBL/GenBank/DDBJ databases">
        <title>Evolutionary innovations through gain and loss of genes in the ectomycorrhizal Boletales.</title>
        <authorList>
            <person name="Wu G."/>
            <person name="Miyauchi S."/>
            <person name="Morin E."/>
            <person name="Yang Z.-L."/>
            <person name="Xu J."/>
            <person name="Martin F.M."/>
        </authorList>
    </citation>
    <scope>NUCLEOTIDE SEQUENCE</scope>
    <source>
        <strain evidence="2">BR01</strain>
    </source>
</reference>